<evidence type="ECO:0000259" key="3">
    <source>
        <dbReference type="PROSITE" id="PS51931"/>
    </source>
</evidence>
<reference evidence="4 5" key="1">
    <citation type="journal article" date="2016" name="Antonie Van Leeuwenhoek">
        <title>Dongia soli sp. nov., isolated from soil from Dokdo, Korea.</title>
        <authorList>
            <person name="Kim D.U."/>
            <person name="Lee H."/>
            <person name="Kim H."/>
            <person name="Kim S.G."/>
            <person name="Ka J.O."/>
        </authorList>
    </citation>
    <scope>NUCLEOTIDE SEQUENCE [LARGE SCALE GENOMIC DNA]</scope>
    <source>
        <strain evidence="4 5">D78</strain>
    </source>
</reference>
<protein>
    <recommendedName>
        <fullName evidence="3">BMC circularly permuted domain-containing protein</fullName>
    </recommendedName>
</protein>
<dbReference type="InterPro" id="IPR044870">
    <property type="entry name" value="BMC_CP"/>
</dbReference>
<dbReference type="InterPro" id="IPR000249">
    <property type="entry name" value="BMC_dom"/>
</dbReference>
<comment type="subcellular location">
    <subcellularLocation>
        <location evidence="1">Bacterial microcompartment</location>
    </subcellularLocation>
</comment>
<dbReference type="RefSeq" id="WP_320510535.1">
    <property type="nucleotide sequence ID" value="NZ_JAXCLW010000010.1"/>
</dbReference>
<comment type="caution">
    <text evidence="4">The sequence shown here is derived from an EMBL/GenBank/DDBJ whole genome shotgun (WGS) entry which is preliminary data.</text>
</comment>
<name>A0ABU5EGV4_9PROT</name>
<proteinExistence type="predicted"/>
<dbReference type="CDD" id="cd07052">
    <property type="entry name" value="BMC_like_1_repeat2"/>
    <property type="match status" value="1"/>
</dbReference>
<dbReference type="EMBL" id="JAXCLW010000010">
    <property type="protein sequence ID" value="MDY0885461.1"/>
    <property type="molecule type" value="Genomic_DNA"/>
</dbReference>
<feature type="domain" description="BMC circularly permuted" evidence="3">
    <location>
        <begin position="109"/>
        <end position="211"/>
    </location>
</feature>
<dbReference type="Gene3D" id="3.30.70.1710">
    <property type="match status" value="2"/>
</dbReference>
<keyword evidence="5" id="KW-1185">Reference proteome</keyword>
<accession>A0ABU5EGV4</accession>
<evidence type="ECO:0000313" key="4">
    <source>
        <dbReference type="EMBL" id="MDY0885461.1"/>
    </source>
</evidence>
<dbReference type="SMART" id="SM00877">
    <property type="entry name" value="BMC"/>
    <property type="match status" value="1"/>
</dbReference>
<dbReference type="InterPro" id="IPR037233">
    <property type="entry name" value="CcmK-like_sf"/>
</dbReference>
<sequence length="211" mass="22904">MTELRVYLLIENLARQFAAYMSTPTRARGYPPIQGEHSLIIEVAPALAIHRICDLAMKTAPDMEPGLLYTERQYGILELHARDLGYLTAAGAAILNGIGREAADQLKPRTLYADTIDDVADQHAIILNRTREASMLLPGQSLLLYELEPALFALVAANEAEKAAPGVTIVDVQMIGASGRVFLAGSHRDCERARNRIDEVLGSVIGRAGKG</sequence>
<evidence type="ECO:0000256" key="2">
    <source>
        <dbReference type="ARBA" id="ARBA00024446"/>
    </source>
</evidence>
<keyword evidence="2" id="KW-1283">Bacterial microcompartment</keyword>
<dbReference type="PROSITE" id="PS51931">
    <property type="entry name" value="BMC_CP"/>
    <property type="match status" value="2"/>
</dbReference>
<organism evidence="4 5">
    <name type="scientific">Dongia soli</name>
    <dbReference type="NCBI Taxonomy" id="600628"/>
    <lineage>
        <taxon>Bacteria</taxon>
        <taxon>Pseudomonadati</taxon>
        <taxon>Pseudomonadota</taxon>
        <taxon>Alphaproteobacteria</taxon>
        <taxon>Rhodospirillales</taxon>
        <taxon>Dongiaceae</taxon>
        <taxon>Dongia</taxon>
    </lineage>
</organism>
<dbReference type="Proteomes" id="UP001279642">
    <property type="component" value="Unassembled WGS sequence"/>
</dbReference>
<evidence type="ECO:0000256" key="1">
    <source>
        <dbReference type="ARBA" id="ARBA00024322"/>
    </source>
</evidence>
<gene>
    <name evidence="4" type="ORF">SMD27_21655</name>
</gene>
<feature type="domain" description="BMC circularly permuted" evidence="3">
    <location>
        <begin position="3"/>
        <end position="108"/>
    </location>
</feature>
<evidence type="ECO:0000313" key="5">
    <source>
        <dbReference type="Proteomes" id="UP001279642"/>
    </source>
</evidence>